<evidence type="ECO:0000313" key="4">
    <source>
        <dbReference type="EMBL" id="QDV74806.1"/>
    </source>
</evidence>
<dbReference type="Proteomes" id="UP000316426">
    <property type="component" value="Chromosome"/>
</dbReference>
<comment type="similarity">
    <text evidence="1 2">Belongs to the outer membrane factor (OMF) (TC 1.B.17) family.</text>
</comment>
<evidence type="ECO:0000256" key="1">
    <source>
        <dbReference type="ARBA" id="ARBA00007613"/>
    </source>
</evidence>
<dbReference type="RefSeq" id="WP_145113528.1">
    <property type="nucleotide sequence ID" value="NZ_CP036349.1"/>
</dbReference>
<dbReference type="GO" id="GO:0015562">
    <property type="term" value="F:efflux transmembrane transporter activity"/>
    <property type="evidence" value="ECO:0007669"/>
    <property type="project" value="InterPro"/>
</dbReference>
<dbReference type="SUPFAM" id="SSF56954">
    <property type="entry name" value="Outer membrane efflux proteins (OEP)"/>
    <property type="match status" value="1"/>
</dbReference>
<keyword evidence="2" id="KW-0564">Palmitate</keyword>
<keyword evidence="2" id="KW-0449">Lipoprotein</keyword>
<reference evidence="4 5" key="1">
    <citation type="submission" date="2019-02" db="EMBL/GenBank/DDBJ databases">
        <title>Deep-cultivation of Planctomycetes and their phenomic and genomic characterization uncovers novel biology.</title>
        <authorList>
            <person name="Wiegand S."/>
            <person name="Jogler M."/>
            <person name="Boedeker C."/>
            <person name="Pinto D."/>
            <person name="Vollmers J."/>
            <person name="Rivas-Marin E."/>
            <person name="Kohn T."/>
            <person name="Peeters S.H."/>
            <person name="Heuer A."/>
            <person name="Rast P."/>
            <person name="Oberbeckmann S."/>
            <person name="Bunk B."/>
            <person name="Jeske O."/>
            <person name="Meyerdierks A."/>
            <person name="Storesund J.E."/>
            <person name="Kallscheuer N."/>
            <person name="Luecker S."/>
            <person name="Lage O.M."/>
            <person name="Pohl T."/>
            <person name="Merkel B.J."/>
            <person name="Hornburger P."/>
            <person name="Mueller R.-W."/>
            <person name="Bruemmer F."/>
            <person name="Labrenz M."/>
            <person name="Spormann A.M."/>
            <person name="Op den Camp H."/>
            <person name="Overmann J."/>
            <person name="Amann R."/>
            <person name="Jetten M.S.M."/>
            <person name="Mascher T."/>
            <person name="Medema M.H."/>
            <person name="Devos D.P."/>
            <person name="Kaster A.-K."/>
            <person name="Ovreas L."/>
            <person name="Rohde M."/>
            <person name="Galperin M.Y."/>
            <person name="Jogler C."/>
        </authorList>
    </citation>
    <scope>NUCLEOTIDE SEQUENCE [LARGE SCALE GENOMIC DNA]</scope>
    <source>
        <strain evidence="4 5">Spa11</strain>
    </source>
</reference>
<accession>A0A518KAI8</accession>
<feature type="chain" id="PRO_5022271300" evidence="2">
    <location>
        <begin position="27"/>
        <end position="557"/>
    </location>
</feature>
<organism evidence="4 5">
    <name type="scientific">Botrimarina mediterranea</name>
    <dbReference type="NCBI Taxonomy" id="2528022"/>
    <lineage>
        <taxon>Bacteria</taxon>
        <taxon>Pseudomonadati</taxon>
        <taxon>Planctomycetota</taxon>
        <taxon>Planctomycetia</taxon>
        <taxon>Pirellulales</taxon>
        <taxon>Lacipirellulaceae</taxon>
        <taxon>Botrimarina</taxon>
    </lineage>
</organism>
<protein>
    <submittedName>
        <fullName evidence="4">Toluene efflux pump outer membrane protein TtgI</fullName>
    </submittedName>
</protein>
<name>A0A518KAI8_9BACT</name>
<feature type="signal peptide" evidence="2">
    <location>
        <begin position="1"/>
        <end position="26"/>
    </location>
</feature>
<keyword evidence="2" id="KW-0812">Transmembrane</keyword>
<dbReference type="EMBL" id="CP036349">
    <property type="protein sequence ID" value="QDV74806.1"/>
    <property type="molecule type" value="Genomic_DNA"/>
</dbReference>
<dbReference type="NCBIfam" id="TIGR01845">
    <property type="entry name" value="outer_NodT"/>
    <property type="match status" value="1"/>
</dbReference>
<dbReference type="Gene3D" id="2.20.200.10">
    <property type="entry name" value="Outer membrane efflux proteins (OEP)"/>
    <property type="match status" value="1"/>
</dbReference>
<keyword evidence="2" id="KW-0472">Membrane</keyword>
<dbReference type="PANTHER" id="PTHR30203">
    <property type="entry name" value="OUTER MEMBRANE CATION EFFLUX PROTEIN"/>
    <property type="match status" value="1"/>
</dbReference>
<feature type="region of interest" description="Disordered" evidence="3">
    <location>
        <begin position="516"/>
        <end position="557"/>
    </location>
</feature>
<evidence type="ECO:0000256" key="3">
    <source>
        <dbReference type="SAM" id="MobiDB-lite"/>
    </source>
</evidence>
<dbReference type="PANTHER" id="PTHR30203:SF25">
    <property type="entry name" value="OUTER MEMBRANE PROTEIN-RELATED"/>
    <property type="match status" value="1"/>
</dbReference>
<keyword evidence="2" id="KW-0732">Signal</keyword>
<sequence length="557" mass="60829" precursor="true">MHHNKYPSSRYSTPRRLRRCACLAVAAVAVGGSSGCMTSFKEYVHNGFKVGPNYCKPAVPVSDEWVEARDTRLSSEPVDLRDWWGVFNDPCLDELIRISYAENLTVRDAGYRVLEARALRQVAVGGLFPQQQQATGSYTRTQISDESGFGGAGFGGGQIDIWQLGGQLAWELDFWGRFRRAIESANAELDASVEAYDDVLVILVSDVASTYVEIRTLQQRIAYAEQNVESQSGSLRIATDLFEGGAAGKLDVTQAQTNLSQTEALIPQLRLQLRQATNRLCVLMGRPPEDLSPLLAMSPAKIPTSPKQVVAGIPAELVRRRPDVRQAERLVAQQSARIGIAEADLYPAFSITGNLGWQAPTFNRMFQTSAFTGSISPGFTWNILNYGRLRANVAAQDALFQQRVAQYQQTVLEAHREAEDAIAAFLRYQEQAEALTKSADAALESSDLVQQLYKGGQTDFGRVFVAELALVNQQDAKAVAEGQIAQGLVDIYRSLGGGWQVRLGGPTRLPVVIPAEDAESVPTPLPAEETPAEEAPSEVTPEEAKEPTINLPVFAAK</sequence>
<keyword evidence="5" id="KW-1185">Reference proteome</keyword>
<dbReference type="InterPro" id="IPR010131">
    <property type="entry name" value="MdtP/NodT-like"/>
</dbReference>
<dbReference type="Pfam" id="PF02321">
    <property type="entry name" value="OEP"/>
    <property type="match status" value="2"/>
</dbReference>
<dbReference type="InterPro" id="IPR003423">
    <property type="entry name" value="OMP_efflux"/>
</dbReference>
<dbReference type="KEGG" id="bmei:Spa11_30150"/>
<dbReference type="GO" id="GO:0005886">
    <property type="term" value="C:plasma membrane"/>
    <property type="evidence" value="ECO:0007669"/>
    <property type="project" value="UniProtKB-SubCell"/>
</dbReference>
<gene>
    <name evidence="4" type="primary">ttgI</name>
    <name evidence="4" type="ORF">Spa11_30150</name>
</gene>
<evidence type="ECO:0000313" key="5">
    <source>
        <dbReference type="Proteomes" id="UP000316426"/>
    </source>
</evidence>
<dbReference type="Gene3D" id="1.20.1600.10">
    <property type="entry name" value="Outer membrane efflux proteins (OEP)"/>
    <property type="match status" value="1"/>
</dbReference>
<proteinExistence type="inferred from homology"/>
<keyword evidence="2" id="KW-1134">Transmembrane beta strand</keyword>
<comment type="subcellular location">
    <subcellularLocation>
        <location evidence="2">Cell membrane</location>
        <topology evidence="2">Lipid-anchor</topology>
    </subcellularLocation>
</comment>
<evidence type="ECO:0000256" key="2">
    <source>
        <dbReference type="RuleBase" id="RU362097"/>
    </source>
</evidence>
<dbReference type="AlphaFoldDB" id="A0A518KAI8"/>